<proteinExistence type="predicted"/>
<evidence type="ECO:0000313" key="2">
    <source>
        <dbReference type="Proteomes" id="UP001228044"/>
    </source>
</evidence>
<sequence>MPSPPTLLVVDTNCFIRLLFSPLRPVLGSTFAGYRLVTLAELADEVGPGTEVVERHPWLLEKAVQKELAGNCLKLREPKKSAMLGEAKWLRTEGNSLLRKYCVDQQLDKVRELSVADAKALAAAQVVKGHLATDEWPLAFVADRASEVQTVLTSVAVVHLMEMDGKITREQRIETVTDWVKNGEKLPQRWVEQYKALFGEEPPDGQS</sequence>
<organism evidence="1 2">
    <name type="scientific">Roseateles violae</name>
    <dbReference type="NCBI Taxonomy" id="3058042"/>
    <lineage>
        <taxon>Bacteria</taxon>
        <taxon>Pseudomonadati</taxon>
        <taxon>Pseudomonadota</taxon>
        <taxon>Betaproteobacteria</taxon>
        <taxon>Burkholderiales</taxon>
        <taxon>Sphaerotilaceae</taxon>
        <taxon>Roseateles</taxon>
    </lineage>
</organism>
<dbReference type="RefSeq" id="WP_290357066.1">
    <property type="nucleotide sequence ID" value="NZ_JAUHHC010000001.1"/>
</dbReference>
<comment type="caution">
    <text evidence="1">The sequence shown here is derived from an EMBL/GenBank/DDBJ whole genome shotgun (WGS) entry which is preliminary data.</text>
</comment>
<dbReference type="EMBL" id="JAUHHC010000001">
    <property type="protein sequence ID" value="MDN3918735.1"/>
    <property type="molecule type" value="Genomic_DNA"/>
</dbReference>
<gene>
    <name evidence="1" type="ORF">QWJ38_00455</name>
</gene>
<evidence type="ECO:0008006" key="3">
    <source>
        <dbReference type="Google" id="ProtNLM"/>
    </source>
</evidence>
<name>A0ABT8DNW6_9BURK</name>
<reference evidence="1 2" key="1">
    <citation type="submission" date="2023-06" db="EMBL/GenBank/DDBJ databases">
        <title>Pelomonas sp. PFR6 16S ribosomal RNA gene Genome sequencing and assembly.</title>
        <authorList>
            <person name="Woo H."/>
        </authorList>
    </citation>
    <scope>NUCLEOTIDE SEQUENCE [LARGE SCALE GENOMIC DNA]</scope>
    <source>
        <strain evidence="1 2">PFR6</strain>
    </source>
</reference>
<evidence type="ECO:0000313" key="1">
    <source>
        <dbReference type="EMBL" id="MDN3918735.1"/>
    </source>
</evidence>
<accession>A0ABT8DNW6</accession>
<keyword evidence="2" id="KW-1185">Reference proteome</keyword>
<protein>
    <recommendedName>
        <fullName evidence="3">PIN domain-containing protein</fullName>
    </recommendedName>
</protein>
<dbReference type="Proteomes" id="UP001228044">
    <property type="component" value="Unassembled WGS sequence"/>
</dbReference>